<evidence type="ECO:0000313" key="1">
    <source>
        <dbReference type="EMBL" id="ELU02885.1"/>
    </source>
</evidence>
<protein>
    <submittedName>
        <fullName evidence="1 2">Uncharacterized protein</fullName>
    </submittedName>
</protein>
<dbReference type="EnsemblMetazoa" id="CapteT190101">
    <property type="protein sequence ID" value="CapteP190101"/>
    <property type="gene ID" value="CapteG190101"/>
</dbReference>
<evidence type="ECO:0000313" key="3">
    <source>
        <dbReference type="Proteomes" id="UP000014760"/>
    </source>
</evidence>
<dbReference type="EMBL" id="KB303656">
    <property type="protein sequence ID" value="ELU02885.1"/>
    <property type="molecule type" value="Genomic_DNA"/>
</dbReference>
<proteinExistence type="predicted"/>
<reference evidence="1 3" key="2">
    <citation type="journal article" date="2013" name="Nature">
        <title>Insights into bilaterian evolution from three spiralian genomes.</title>
        <authorList>
            <person name="Simakov O."/>
            <person name="Marletaz F."/>
            <person name="Cho S.J."/>
            <person name="Edsinger-Gonzales E."/>
            <person name="Havlak P."/>
            <person name="Hellsten U."/>
            <person name="Kuo D.H."/>
            <person name="Larsson T."/>
            <person name="Lv J."/>
            <person name="Arendt D."/>
            <person name="Savage R."/>
            <person name="Osoegawa K."/>
            <person name="de Jong P."/>
            <person name="Grimwood J."/>
            <person name="Chapman J.A."/>
            <person name="Shapiro H."/>
            <person name="Aerts A."/>
            <person name="Otillar R.P."/>
            <person name="Terry A.Y."/>
            <person name="Boore J.L."/>
            <person name="Grigoriev I.V."/>
            <person name="Lindberg D.R."/>
            <person name="Seaver E.C."/>
            <person name="Weisblat D.A."/>
            <person name="Putnam N.H."/>
            <person name="Rokhsar D.S."/>
        </authorList>
    </citation>
    <scope>NUCLEOTIDE SEQUENCE</scope>
    <source>
        <strain evidence="1 3">I ESC-2004</strain>
    </source>
</reference>
<reference evidence="3" key="1">
    <citation type="submission" date="2012-12" db="EMBL/GenBank/DDBJ databases">
        <authorList>
            <person name="Hellsten U."/>
            <person name="Grimwood J."/>
            <person name="Chapman J.A."/>
            <person name="Shapiro H."/>
            <person name="Aerts A."/>
            <person name="Otillar R.P."/>
            <person name="Terry A.Y."/>
            <person name="Boore J.L."/>
            <person name="Simakov O."/>
            <person name="Marletaz F."/>
            <person name="Cho S.-J."/>
            <person name="Edsinger-Gonzales E."/>
            <person name="Havlak P."/>
            <person name="Kuo D.-H."/>
            <person name="Larsson T."/>
            <person name="Lv J."/>
            <person name="Arendt D."/>
            <person name="Savage R."/>
            <person name="Osoegawa K."/>
            <person name="de Jong P."/>
            <person name="Lindberg D.R."/>
            <person name="Seaver E.C."/>
            <person name="Weisblat D.A."/>
            <person name="Putnam N.H."/>
            <person name="Grigoriev I.V."/>
            <person name="Rokhsar D.S."/>
        </authorList>
    </citation>
    <scope>NUCLEOTIDE SEQUENCE</scope>
    <source>
        <strain evidence="3">I ESC-2004</strain>
    </source>
</reference>
<name>R7U958_CAPTE</name>
<dbReference type="EMBL" id="AMQN01024801">
    <property type="status" value="NOT_ANNOTATED_CDS"/>
    <property type="molecule type" value="Genomic_DNA"/>
</dbReference>
<dbReference type="Proteomes" id="UP000014760">
    <property type="component" value="Unassembled WGS sequence"/>
</dbReference>
<evidence type="ECO:0000313" key="2">
    <source>
        <dbReference type="EnsemblMetazoa" id="CapteP190101"/>
    </source>
</evidence>
<accession>R7U958</accession>
<sequence length="522" mass="59778">MSITLRASALGLACLRQHRFCHPLSRSLCSEVSRSHESSLEHYDDPVVTLRTFCPHLILSYHSMQVLSMVEQSYEALDKTHVALSLKMLYTDFRKLAWEKVGPETLAEYKQWVGSDYRFQILCAVAAKKGPHLDASLSLDMIHFMFHFGQNSSSLAMQIYLQLMKHHINDLHFSQLSQLVDILSRMEPSGQTELLIEAAGVLLKANWDVEDEDVFNHCSRDLFSLRPWSMATLLLLFHDNLSERFHRRLLHAMWIRCNKIHPKDISRHLGVRILKALTVAKSQNRYLERIAMDFVFSDMNKLSWDAAVSVLEALTKLKLYAPDFLSFLSDMDNTSAEQKFHLLKCFRLQGHACQSILESCLLSLQPDSMDVRSLLDIVLCMADVNLEGFSEFYDELLQKCEHLRLEDLTDSQALDMCMSYVLQRRHVPEKLVHLIPGSVQYNVSHGLTNAKNKVQTIAKYSSVSPSCNFVEDDSEVESSMKRKKKLQDIVQHLEDAIPNCKIITNFTTDRGIEIESPTIATP</sequence>
<dbReference type="HOGENOM" id="CLU_522001_0_0_1"/>
<reference evidence="2" key="3">
    <citation type="submission" date="2015-06" db="UniProtKB">
        <authorList>
            <consortium name="EnsemblMetazoa"/>
        </authorList>
    </citation>
    <scope>IDENTIFICATION</scope>
</reference>
<gene>
    <name evidence="1" type="ORF">CAPTEDRAFT_190101</name>
</gene>
<dbReference type="AlphaFoldDB" id="R7U958"/>
<organism evidence="1">
    <name type="scientific">Capitella teleta</name>
    <name type="common">Polychaete worm</name>
    <dbReference type="NCBI Taxonomy" id="283909"/>
    <lineage>
        <taxon>Eukaryota</taxon>
        <taxon>Metazoa</taxon>
        <taxon>Spiralia</taxon>
        <taxon>Lophotrochozoa</taxon>
        <taxon>Annelida</taxon>
        <taxon>Polychaeta</taxon>
        <taxon>Sedentaria</taxon>
        <taxon>Scolecida</taxon>
        <taxon>Capitellidae</taxon>
        <taxon>Capitella</taxon>
    </lineage>
</organism>
<keyword evidence="3" id="KW-1185">Reference proteome</keyword>